<dbReference type="SUPFAM" id="SSF53756">
    <property type="entry name" value="UDP-Glycosyltransferase/glycogen phosphorylase"/>
    <property type="match status" value="1"/>
</dbReference>
<protein>
    <recommendedName>
        <fullName evidence="5">Glycosyltransferase family 1 protein</fullName>
    </recommendedName>
</protein>
<evidence type="ECO:0000259" key="1">
    <source>
        <dbReference type="Pfam" id="PF00534"/>
    </source>
</evidence>
<keyword evidence="4" id="KW-1185">Reference proteome</keyword>
<dbReference type="Proteomes" id="UP000226437">
    <property type="component" value="Unassembled WGS sequence"/>
</dbReference>
<name>A0A2G0CF51_9BACT</name>
<evidence type="ECO:0000313" key="4">
    <source>
        <dbReference type="Proteomes" id="UP000226437"/>
    </source>
</evidence>
<sequence length="370" mass="41694">MSAFRVLHIAGGMNRAGVETMIMNLYRCMDRSRLLFDFLYFSNDQFDYDEEIRQLGGRIHRLREPKNLLDRLKLSKSFLTSHHQYSAIHVHDLYHSGLYLLAAWMSGTKIRVMHAHVTRPNLRLSPLARLYQGLTIGLARRLATGRIACGRAAGQFLYGNSTPFTVMKNGIALQEFEPPPLHRKSEIRKSIGVSDTATLLCQVGRLEQQKNPLYSLEVLHSLRLQGKEVMLIYAGEGRLRPAIIERARELGLTGHVRLLGSRQDTPDLMFASDHLLLPSYYEGFPLVIVESQAMGLSSIVSDRVSPEIDLNLGLVRFIGLESPARWASTILENSATRKVGTTARHQILREAGYDAGQNLGQLYGLYRVNP</sequence>
<organism evidence="3 4">
    <name type="scientific">Neolewinella marina</name>
    <dbReference type="NCBI Taxonomy" id="438751"/>
    <lineage>
        <taxon>Bacteria</taxon>
        <taxon>Pseudomonadati</taxon>
        <taxon>Bacteroidota</taxon>
        <taxon>Saprospiria</taxon>
        <taxon>Saprospirales</taxon>
        <taxon>Lewinellaceae</taxon>
        <taxon>Neolewinella</taxon>
    </lineage>
</organism>
<proteinExistence type="predicted"/>
<dbReference type="PANTHER" id="PTHR12526:SF630">
    <property type="entry name" value="GLYCOSYLTRANSFERASE"/>
    <property type="match status" value="1"/>
</dbReference>
<dbReference type="Pfam" id="PF00534">
    <property type="entry name" value="Glycos_transf_1"/>
    <property type="match status" value="1"/>
</dbReference>
<comment type="caution">
    <text evidence="3">The sequence shown here is derived from an EMBL/GenBank/DDBJ whole genome shotgun (WGS) entry which is preliminary data.</text>
</comment>
<evidence type="ECO:0008006" key="5">
    <source>
        <dbReference type="Google" id="ProtNLM"/>
    </source>
</evidence>
<dbReference type="PANTHER" id="PTHR12526">
    <property type="entry name" value="GLYCOSYLTRANSFERASE"/>
    <property type="match status" value="1"/>
</dbReference>
<feature type="domain" description="Glycosyltransferase subfamily 4-like N-terminal" evidence="2">
    <location>
        <begin position="17"/>
        <end position="152"/>
    </location>
</feature>
<evidence type="ECO:0000259" key="2">
    <source>
        <dbReference type="Pfam" id="PF13579"/>
    </source>
</evidence>
<evidence type="ECO:0000313" key="3">
    <source>
        <dbReference type="EMBL" id="PHK98601.1"/>
    </source>
</evidence>
<accession>A0A2G0CF51</accession>
<gene>
    <name evidence="3" type="ORF">CGL56_09005</name>
</gene>
<dbReference type="InterPro" id="IPR001296">
    <property type="entry name" value="Glyco_trans_1"/>
</dbReference>
<dbReference type="GO" id="GO:0016757">
    <property type="term" value="F:glycosyltransferase activity"/>
    <property type="evidence" value="ECO:0007669"/>
    <property type="project" value="InterPro"/>
</dbReference>
<reference evidence="3 4" key="1">
    <citation type="submission" date="2017-10" db="EMBL/GenBank/DDBJ databases">
        <title>The draft genome sequence of Lewinella marina KCTC 32374.</title>
        <authorList>
            <person name="Wang K."/>
        </authorList>
    </citation>
    <scope>NUCLEOTIDE SEQUENCE [LARGE SCALE GENOMIC DNA]</scope>
    <source>
        <strain evidence="3 4">MKG-38</strain>
    </source>
</reference>
<dbReference type="Pfam" id="PF13579">
    <property type="entry name" value="Glyco_trans_4_4"/>
    <property type="match status" value="1"/>
</dbReference>
<dbReference type="EMBL" id="PDLO01000003">
    <property type="protein sequence ID" value="PHK98601.1"/>
    <property type="molecule type" value="Genomic_DNA"/>
</dbReference>
<feature type="domain" description="Glycosyl transferase family 1" evidence="1">
    <location>
        <begin position="184"/>
        <end position="304"/>
    </location>
</feature>
<dbReference type="InterPro" id="IPR028098">
    <property type="entry name" value="Glyco_trans_4-like_N"/>
</dbReference>
<dbReference type="AlphaFoldDB" id="A0A2G0CF51"/>
<dbReference type="Gene3D" id="3.40.50.2000">
    <property type="entry name" value="Glycogen Phosphorylase B"/>
    <property type="match status" value="2"/>
</dbReference>